<accession>A0A3G6J808</accession>
<name>A0A3G6J808_9CORY</name>
<evidence type="ECO:0000256" key="13">
    <source>
        <dbReference type="ARBA" id="ARBA00022832"/>
    </source>
</evidence>
<evidence type="ECO:0000256" key="4">
    <source>
        <dbReference type="ARBA" id="ARBA00006276"/>
    </source>
</evidence>
<keyword evidence="15" id="KW-0443">Lipid metabolism</keyword>
<evidence type="ECO:0000256" key="17">
    <source>
        <dbReference type="ARBA" id="ARBA00025280"/>
    </source>
</evidence>
<evidence type="ECO:0000256" key="14">
    <source>
        <dbReference type="ARBA" id="ARBA00022840"/>
    </source>
</evidence>
<keyword evidence="16" id="KW-0275">Fatty acid biosynthesis</keyword>
<protein>
    <recommendedName>
        <fullName evidence="8">Acetyl-coenzyme A carboxylase carboxyl transferase subunits beta/alpha</fullName>
        <ecNumber evidence="7">2.1.3.15</ecNumber>
    </recommendedName>
</protein>
<keyword evidence="13" id="KW-0276">Fatty acid metabolism</keyword>
<evidence type="ECO:0000259" key="19">
    <source>
        <dbReference type="PROSITE" id="PS50980"/>
    </source>
</evidence>
<dbReference type="Gene3D" id="3.90.226.10">
    <property type="entry name" value="2-enoyl-CoA Hydratase, Chain A, domain 1"/>
    <property type="match status" value="2"/>
</dbReference>
<evidence type="ECO:0000256" key="11">
    <source>
        <dbReference type="ARBA" id="ARBA00022741"/>
    </source>
</evidence>
<comment type="catalytic activity">
    <reaction evidence="18">
        <text>N(6)-carboxybiotinyl-L-lysyl-[protein] + acetyl-CoA = N(6)-biotinyl-L-lysyl-[protein] + malonyl-CoA</text>
        <dbReference type="Rhea" id="RHEA:54728"/>
        <dbReference type="Rhea" id="RHEA-COMP:10505"/>
        <dbReference type="Rhea" id="RHEA-COMP:10506"/>
        <dbReference type="ChEBI" id="CHEBI:57288"/>
        <dbReference type="ChEBI" id="CHEBI:57384"/>
        <dbReference type="ChEBI" id="CHEBI:83144"/>
        <dbReference type="ChEBI" id="CHEBI:83145"/>
        <dbReference type="EC" id="2.1.3.15"/>
    </reaction>
</comment>
<dbReference type="PANTHER" id="PTHR42995:SF5">
    <property type="entry name" value="ACETYL-COENZYME A CARBOXYLASE CARBOXYL TRANSFERASE SUBUNIT BETA, CHLOROPLASTIC"/>
    <property type="match status" value="1"/>
</dbReference>
<evidence type="ECO:0000256" key="8">
    <source>
        <dbReference type="ARBA" id="ARBA00018312"/>
    </source>
</evidence>
<dbReference type="PRINTS" id="PR01070">
    <property type="entry name" value="ACCCTRFRASEB"/>
</dbReference>
<comment type="similarity">
    <text evidence="5">In the N-terminal section; belongs to the AccD/PCCB family.</text>
</comment>
<dbReference type="GO" id="GO:0009317">
    <property type="term" value="C:acetyl-CoA carboxylase complex"/>
    <property type="evidence" value="ECO:0007669"/>
    <property type="project" value="InterPro"/>
</dbReference>
<keyword evidence="21" id="KW-0436">Ligase</keyword>
<dbReference type="Pfam" id="PF03255">
    <property type="entry name" value="ACCA"/>
    <property type="match status" value="1"/>
</dbReference>
<evidence type="ECO:0000256" key="7">
    <source>
        <dbReference type="ARBA" id="ARBA00011883"/>
    </source>
</evidence>
<evidence type="ECO:0000256" key="15">
    <source>
        <dbReference type="ARBA" id="ARBA00023098"/>
    </source>
</evidence>
<dbReference type="InterPro" id="IPR011763">
    <property type="entry name" value="COA_CT_C"/>
</dbReference>
<dbReference type="Proteomes" id="UP000269019">
    <property type="component" value="Chromosome"/>
</dbReference>
<dbReference type="Pfam" id="PF01039">
    <property type="entry name" value="Carboxyl_trans"/>
    <property type="match status" value="1"/>
</dbReference>
<dbReference type="OrthoDB" id="9772975at2"/>
<comment type="similarity">
    <text evidence="3">Belongs to the AccD/PCCB family.</text>
</comment>
<dbReference type="GO" id="GO:0006633">
    <property type="term" value="P:fatty acid biosynthetic process"/>
    <property type="evidence" value="ECO:0007669"/>
    <property type="project" value="UniProtKB-KW"/>
</dbReference>
<keyword evidence="11" id="KW-0547">Nucleotide-binding</keyword>
<keyword evidence="14" id="KW-0067">ATP-binding</keyword>
<evidence type="ECO:0000256" key="16">
    <source>
        <dbReference type="ARBA" id="ARBA00023160"/>
    </source>
</evidence>
<dbReference type="GO" id="GO:2001295">
    <property type="term" value="P:malonyl-CoA biosynthetic process"/>
    <property type="evidence" value="ECO:0007669"/>
    <property type="project" value="TreeGrafter"/>
</dbReference>
<sequence>MSHLHARELIARTLDTDSFISWDTPPDYGEISADYAAILARAREKSGCDEAVLTGCGTIDGRRVACIVSEFSFLGGSIGKATAHRIIAAIHRATADKLPLLIAPASGGTRMQEGTLGFTLMVSITTAVYKHKDEHLPFLVYLRNPTTGGVMASWGSAGHFTFAEPDALLGFLGPRVVELVTGESIEQGVQSGENLARVGVIDGVVSPEMLRAAMEKIIDVLLPADDGFGDSREDTIGCAAIDTDLIGRHTAVEQVAVKGHPGATALPRTAHTIEQAATTSDRPALVNKCSDTTWESILQTRRDDRPGLQEIIAALADQSIALSGSGDGRRSTAVNVLLTRIGGRPVVLIGQNRATQPPVGDDWLGPAALRMARRGIKLAHELNLPLVSIIDTPGGEMSAQAEEQGMAGSIARTLGEMVYLDVPTVSVILGQGCGGAALAMMPADKVLVCEHSWLSPLPPEGASAILYRDTDHAAEMMERQQVGAAALQQAGIADAIIAEYPSASDEPDAFIARVLDVIHDTLVELHAHPETAGRARRFARYEQLAGFHTDTPEDTV</sequence>
<comment type="similarity">
    <text evidence="4">In the C-terminal section; belongs to the AccA family.</text>
</comment>
<evidence type="ECO:0000256" key="1">
    <source>
        <dbReference type="ARBA" id="ARBA00001947"/>
    </source>
</evidence>
<evidence type="ECO:0000256" key="2">
    <source>
        <dbReference type="ARBA" id="ARBA00004496"/>
    </source>
</evidence>
<dbReference type="InterPro" id="IPR011762">
    <property type="entry name" value="COA_CT_N"/>
</dbReference>
<keyword evidence="12" id="KW-0862">Zinc</keyword>
<dbReference type="EC" id="2.1.3.15" evidence="7"/>
<dbReference type="PANTHER" id="PTHR42995">
    <property type="entry name" value="ACETYL-COENZYME A CARBOXYLASE CARBOXYL TRANSFERASE SUBUNIT BETA, CHLOROPLASTIC"/>
    <property type="match status" value="1"/>
</dbReference>
<dbReference type="InterPro" id="IPR034733">
    <property type="entry name" value="AcCoA_carboxyl_beta"/>
</dbReference>
<dbReference type="InterPro" id="IPR001095">
    <property type="entry name" value="Acetyl_CoA_COase_a_su"/>
</dbReference>
<evidence type="ECO:0000256" key="3">
    <source>
        <dbReference type="ARBA" id="ARBA00006102"/>
    </source>
</evidence>
<dbReference type="KEGG" id="ccho:CCHOA_03125"/>
<evidence type="ECO:0000256" key="12">
    <source>
        <dbReference type="ARBA" id="ARBA00022771"/>
    </source>
</evidence>
<comment type="function">
    <text evidence="17">Component of the acetyl coenzyme A carboxylase (ACC) complex. Biotin carboxylase (BC) catalyzes the carboxylation of biotin on its carrier protein (BCCP) and then the CO(2) group is transferred by the transcarboxylase to acetyl-CoA to form malonyl-CoA.</text>
</comment>
<evidence type="ECO:0000256" key="18">
    <source>
        <dbReference type="ARBA" id="ARBA00049152"/>
    </source>
</evidence>
<dbReference type="SUPFAM" id="SSF52096">
    <property type="entry name" value="ClpP/crotonase"/>
    <property type="match status" value="2"/>
</dbReference>
<keyword evidence="22" id="KW-1185">Reference proteome</keyword>
<comment type="subunit">
    <text evidence="6">Acetyl-CoA carboxylase is a heterotetramer composed of biotin carboxyl carrier protein (AccB), biotin carboxylase (AccC) and two subunits of ACCase subunit beta/alpha.</text>
</comment>
<dbReference type="GO" id="GO:0003989">
    <property type="term" value="F:acetyl-CoA carboxylase activity"/>
    <property type="evidence" value="ECO:0007669"/>
    <property type="project" value="InterPro"/>
</dbReference>
<organism evidence="21 22">
    <name type="scientific">Corynebacterium choanae</name>
    <dbReference type="NCBI Taxonomy" id="1862358"/>
    <lineage>
        <taxon>Bacteria</taxon>
        <taxon>Bacillati</taxon>
        <taxon>Actinomycetota</taxon>
        <taxon>Actinomycetes</taxon>
        <taxon>Mycobacteriales</taxon>
        <taxon>Corynebacteriaceae</taxon>
        <taxon>Corynebacterium</taxon>
    </lineage>
</organism>
<feature type="domain" description="CoA carboxyltransferase C-terminal" evidence="20">
    <location>
        <begin position="293"/>
        <end position="524"/>
    </location>
</feature>
<evidence type="ECO:0000259" key="20">
    <source>
        <dbReference type="PROSITE" id="PS50989"/>
    </source>
</evidence>
<evidence type="ECO:0000313" key="22">
    <source>
        <dbReference type="Proteomes" id="UP000269019"/>
    </source>
</evidence>
<dbReference type="InterPro" id="IPR000438">
    <property type="entry name" value="Acetyl_CoA_COase_Trfase_b_su"/>
</dbReference>
<dbReference type="GO" id="GO:0008270">
    <property type="term" value="F:zinc ion binding"/>
    <property type="evidence" value="ECO:0007669"/>
    <property type="project" value="UniProtKB-KW"/>
</dbReference>
<dbReference type="InterPro" id="IPR029045">
    <property type="entry name" value="ClpP/crotonase-like_dom_sf"/>
</dbReference>
<comment type="subcellular location">
    <subcellularLocation>
        <location evidence="2">Cytoplasm</location>
    </subcellularLocation>
</comment>
<feature type="domain" description="CoA carboxyltransferase N-terminal" evidence="19">
    <location>
        <begin position="1"/>
        <end position="236"/>
    </location>
</feature>
<dbReference type="PROSITE" id="PS50980">
    <property type="entry name" value="COA_CT_NTER"/>
    <property type="match status" value="1"/>
</dbReference>
<dbReference type="AlphaFoldDB" id="A0A3G6J808"/>
<dbReference type="EMBL" id="CP033896">
    <property type="protein sequence ID" value="AZA13038.1"/>
    <property type="molecule type" value="Genomic_DNA"/>
</dbReference>
<evidence type="ECO:0000313" key="21">
    <source>
        <dbReference type="EMBL" id="AZA13038.1"/>
    </source>
</evidence>
<evidence type="ECO:0000256" key="5">
    <source>
        <dbReference type="ARBA" id="ARBA00010284"/>
    </source>
</evidence>
<keyword evidence="9" id="KW-0444">Lipid biosynthesis</keyword>
<evidence type="ECO:0000256" key="6">
    <source>
        <dbReference type="ARBA" id="ARBA00011664"/>
    </source>
</evidence>
<comment type="cofactor">
    <cofactor evidence="1">
        <name>Zn(2+)</name>
        <dbReference type="ChEBI" id="CHEBI:29105"/>
    </cofactor>
</comment>
<evidence type="ECO:0000256" key="10">
    <source>
        <dbReference type="ARBA" id="ARBA00022679"/>
    </source>
</evidence>
<dbReference type="RefSeq" id="WP_123926621.1">
    <property type="nucleotide sequence ID" value="NZ_CP033896.1"/>
</dbReference>
<keyword evidence="12" id="KW-0863">Zinc-finger</keyword>
<dbReference type="PROSITE" id="PS50989">
    <property type="entry name" value="COA_CT_CTER"/>
    <property type="match status" value="1"/>
</dbReference>
<dbReference type="GO" id="GO:0016743">
    <property type="term" value="F:carboxyl- or carbamoyltransferase activity"/>
    <property type="evidence" value="ECO:0007669"/>
    <property type="project" value="InterPro"/>
</dbReference>
<evidence type="ECO:0000256" key="9">
    <source>
        <dbReference type="ARBA" id="ARBA00022516"/>
    </source>
</evidence>
<proteinExistence type="inferred from homology"/>
<dbReference type="GO" id="GO:0005524">
    <property type="term" value="F:ATP binding"/>
    <property type="evidence" value="ECO:0007669"/>
    <property type="project" value="UniProtKB-KW"/>
</dbReference>
<gene>
    <name evidence="21" type="primary">accD4</name>
    <name evidence="21" type="ORF">CCHOA_03125</name>
</gene>
<keyword evidence="12" id="KW-0479">Metal-binding</keyword>
<reference evidence="21 22" key="1">
    <citation type="submission" date="2018-11" db="EMBL/GenBank/DDBJ databases">
        <authorList>
            <person name="Kleinhagauer T."/>
            <person name="Glaeser S.P."/>
            <person name="Spergser J."/>
            <person name="Ruckert C."/>
            <person name="Kaempfer P."/>
            <person name="Busse H.-J."/>
        </authorList>
    </citation>
    <scope>NUCLEOTIDE SEQUENCE [LARGE SCALE GENOMIC DNA]</scope>
    <source>
        <strain evidence="21 22">200CH</strain>
    </source>
</reference>
<keyword evidence="10 21" id="KW-0808">Transferase</keyword>